<gene>
    <name evidence="2" type="ORF">PLOB_00049066</name>
</gene>
<dbReference type="PANTHER" id="PTHR21301">
    <property type="entry name" value="REVERSE TRANSCRIPTASE"/>
    <property type="match status" value="1"/>
</dbReference>
<sequence>MEELGINSRRNRNSTYVTQDRTTIRVRTGVNCMWIINNSLDVIRVLEEKQLSLNHVSTWDFWKLYSSLPHAQLKKQLHDLLERVFNTKEKSFIATNNFRTFWTNDRRSTRYTYFSCRELCLAIDFLIDNIYVRFGSSVFRQVIGIPMGTNSAPLLADLFLHTFEYDFMVKTMKQDITKAIQFSNTFRYIDDLFTANNVDFGN</sequence>
<feature type="domain" description="Reverse transcriptase" evidence="1">
    <location>
        <begin position="1"/>
        <end position="202"/>
    </location>
</feature>
<dbReference type="InterPro" id="IPR000477">
    <property type="entry name" value="RT_dom"/>
</dbReference>
<protein>
    <recommendedName>
        <fullName evidence="1">Reverse transcriptase domain-containing protein</fullName>
    </recommendedName>
</protein>
<evidence type="ECO:0000259" key="1">
    <source>
        <dbReference type="PROSITE" id="PS50878"/>
    </source>
</evidence>
<name>A0ABN8PXL6_9CNID</name>
<dbReference type="PROSITE" id="PS50878">
    <property type="entry name" value="RT_POL"/>
    <property type="match status" value="1"/>
</dbReference>
<comment type="caution">
    <text evidence="2">The sequence shown here is derived from an EMBL/GenBank/DDBJ whole genome shotgun (WGS) entry which is preliminary data.</text>
</comment>
<evidence type="ECO:0000313" key="3">
    <source>
        <dbReference type="Proteomes" id="UP001159405"/>
    </source>
</evidence>
<accession>A0ABN8PXL6</accession>
<organism evidence="2 3">
    <name type="scientific">Porites lobata</name>
    <dbReference type="NCBI Taxonomy" id="104759"/>
    <lineage>
        <taxon>Eukaryota</taxon>
        <taxon>Metazoa</taxon>
        <taxon>Cnidaria</taxon>
        <taxon>Anthozoa</taxon>
        <taxon>Hexacorallia</taxon>
        <taxon>Scleractinia</taxon>
        <taxon>Fungiina</taxon>
        <taxon>Poritidae</taxon>
        <taxon>Porites</taxon>
    </lineage>
</organism>
<evidence type="ECO:0000313" key="2">
    <source>
        <dbReference type="EMBL" id="CAH3152360.1"/>
    </source>
</evidence>
<dbReference type="Proteomes" id="UP001159405">
    <property type="component" value="Unassembled WGS sequence"/>
</dbReference>
<keyword evidence="3" id="KW-1185">Reference proteome</keyword>
<proteinExistence type="predicted"/>
<dbReference type="PANTHER" id="PTHR21301:SF10">
    <property type="entry name" value="REVERSE TRANSCRIPTASE DOMAIN-CONTAINING PROTEIN"/>
    <property type="match status" value="1"/>
</dbReference>
<dbReference type="EMBL" id="CALNXK010000093">
    <property type="protein sequence ID" value="CAH3152360.1"/>
    <property type="molecule type" value="Genomic_DNA"/>
</dbReference>
<reference evidence="2 3" key="1">
    <citation type="submission" date="2022-05" db="EMBL/GenBank/DDBJ databases">
        <authorList>
            <consortium name="Genoscope - CEA"/>
            <person name="William W."/>
        </authorList>
    </citation>
    <scope>NUCLEOTIDE SEQUENCE [LARGE SCALE GENOMIC DNA]</scope>
</reference>